<dbReference type="OrthoDB" id="7376108at2"/>
<gene>
    <name evidence="2" type="ORF">DFH01_12090</name>
</gene>
<proteinExistence type="predicted"/>
<protein>
    <recommendedName>
        <fullName evidence="4">Rap1a immunity protein domain-containing protein</fullName>
    </recommendedName>
</protein>
<dbReference type="RefSeq" id="WP_109870667.1">
    <property type="nucleotide sequence ID" value="NZ_QGNA01000002.1"/>
</dbReference>
<keyword evidence="1" id="KW-0732">Signal</keyword>
<feature type="signal peptide" evidence="1">
    <location>
        <begin position="1"/>
        <end position="17"/>
    </location>
</feature>
<comment type="caution">
    <text evidence="2">The sequence shown here is derived from an EMBL/GenBank/DDBJ whole genome shotgun (WGS) entry which is preliminary data.</text>
</comment>
<reference evidence="3" key="1">
    <citation type="submission" date="2018-05" db="EMBL/GenBank/DDBJ databases">
        <authorList>
            <person name="Du Z."/>
            <person name="Wang X."/>
        </authorList>
    </citation>
    <scope>NUCLEOTIDE SEQUENCE [LARGE SCALE GENOMIC DNA]</scope>
    <source>
        <strain evidence="3">CQN31</strain>
    </source>
</reference>
<evidence type="ECO:0008006" key="4">
    <source>
        <dbReference type="Google" id="ProtNLM"/>
    </source>
</evidence>
<accession>A0A317FHZ7</accession>
<name>A0A317FHZ7_9PROT</name>
<sequence>MRALLLALLLVSGGAAAQGPDSTAAILPGCRAHLEGRHDRLEAEGICLGRLAVLLSNLDLIGACPPARPEIRPTLRILVDYMEKRPERWGEPFGRFGAEALRAAWPCPAAGR</sequence>
<feature type="chain" id="PRO_5016264722" description="Rap1a immunity protein domain-containing protein" evidence="1">
    <location>
        <begin position="18"/>
        <end position="112"/>
    </location>
</feature>
<dbReference type="Proteomes" id="UP000245765">
    <property type="component" value="Unassembled WGS sequence"/>
</dbReference>
<keyword evidence="3" id="KW-1185">Reference proteome</keyword>
<organism evidence="2 3">
    <name type="scientific">Falsiroseomonas bella</name>
    <dbReference type="NCBI Taxonomy" id="2184016"/>
    <lineage>
        <taxon>Bacteria</taxon>
        <taxon>Pseudomonadati</taxon>
        <taxon>Pseudomonadota</taxon>
        <taxon>Alphaproteobacteria</taxon>
        <taxon>Acetobacterales</taxon>
        <taxon>Roseomonadaceae</taxon>
        <taxon>Falsiroseomonas</taxon>
    </lineage>
</organism>
<dbReference type="EMBL" id="QGNA01000002">
    <property type="protein sequence ID" value="PWS37559.1"/>
    <property type="molecule type" value="Genomic_DNA"/>
</dbReference>
<evidence type="ECO:0000256" key="1">
    <source>
        <dbReference type="SAM" id="SignalP"/>
    </source>
</evidence>
<dbReference type="AlphaFoldDB" id="A0A317FHZ7"/>
<evidence type="ECO:0000313" key="2">
    <source>
        <dbReference type="EMBL" id="PWS37559.1"/>
    </source>
</evidence>
<evidence type="ECO:0000313" key="3">
    <source>
        <dbReference type="Proteomes" id="UP000245765"/>
    </source>
</evidence>